<proteinExistence type="predicted"/>
<keyword evidence="2" id="KW-1185">Reference proteome</keyword>
<accession>A0A1Y1JIY5</accession>
<reference evidence="2" key="1">
    <citation type="submission" date="2017-04" db="EMBL/GenBank/DDBJ databases">
        <title>Plasmodium gonderi genome.</title>
        <authorList>
            <person name="Arisue N."/>
            <person name="Honma H."/>
            <person name="Kawai S."/>
            <person name="Tougan T."/>
            <person name="Tanabe K."/>
            <person name="Horii T."/>
        </authorList>
    </citation>
    <scope>NUCLEOTIDE SEQUENCE [LARGE SCALE GENOMIC DNA]</scope>
    <source>
        <strain evidence="2">ATCC 30045</strain>
    </source>
</reference>
<evidence type="ECO:0000313" key="2">
    <source>
        <dbReference type="Proteomes" id="UP000195521"/>
    </source>
</evidence>
<dbReference type="AlphaFoldDB" id="A0A1Y1JIY5"/>
<gene>
    <name evidence="1" type="ORF">PGO_100820</name>
</gene>
<organism evidence="1 2">
    <name type="scientific">Plasmodium gonderi</name>
    <dbReference type="NCBI Taxonomy" id="77519"/>
    <lineage>
        <taxon>Eukaryota</taxon>
        <taxon>Sar</taxon>
        <taxon>Alveolata</taxon>
        <taxon>Apicomplexa</taxon>
        <taxon>Aconoidasida</taxon>
        <taxon>Haemosporida</taxon>
        <taxon>Plasmodiidae</taxon>
        <taxon>Plasmodium</taxon>
        <taxon>Plasmodium (Plasmodium)</taxon>
    </lineage>
</organism>
<name>A0A1Y1JIY5_PLAGO</name>
<comment type="caution">
    <text evidence="1">The sequence shown here is derived from an EMBL/GenBank/DDBJ whole genome shotgun (WGS) entry which is preliminary data.</text>
</comment>
<sequence length="987" mass="117074">MRIGKNELFRCKNRIFFYFKLTSCLNGVFEGGLDCQGTLFLRRSKGWKSKTEVGKKNFSHNREGENGRPNFNNVIVDYLGIHRNEQNGKVQQKVLIGEMLKNALLHVKGNKRGNQNGTSHNTEGVVERILNNKLMMENLNIIHFNMLLTIISKGEITLSKKMQDSIMHLLHRHIFFYRNDIDNTNNAWINIIHILSNICKNNKTMLCLIRKRGYYYLGSEKTQENTSLSFVDKFVHRICKPNDWNYSIREISLLLHSCYYLNIRSYLLFDTIFEKLQKNEYHFNCLDTHIFVYAVYKLQLQKYVPFLEKLKKKILKNICYFSSGQLVNILLAYTHVYYKDKNKKFHLKKDLFINNIFENCWNMINNYSNREFCNFLNFIVQNDINLNHEQRSEIFIIIYYLLKNKECKRLKLKLMIDLDIFTILNFVYKYGNLDNTITYITKFSISNINDLIIQLIKKKKFKQNLLVYILHFYKQSVANLHPISNHTVLHFIQHICAHTLEFKMKVILLTSLERHVTVVGDNHTEDTHNFSINKYYCNLMKYIYNDICKGENVLICEKKKENILNPNGCPEGVVISSTDIKEILKLIKKRTQNSYYNSEQSGNLSHTVSLEKETLKVQQMLLNVASDYVTKNKIVELFPLILMNRNVPTDICNKAESIIYNIFDNLNQHLLDLKNGVNMKNKYEKNKTTFNFFHSLNLCNECIFSNTCISGGGGNMQKFKNNKNAILQCIELIPMNEENKKYYFQLHVHMLLFDINNNLPFFINHLLRKISDFLVMINSNYKQYIVNFVDIYSSIIKVHTSYYEIYIEKVYKYMYPQIFSHYENLNCKHLCLLFYSNLIHLFLHIYDRKKYSNHVTLSIRLMLKLFSYFLNSMDEGTYNLIQTNSIEISEYHKRDKNIKITPSLNIPVNDLIYLYRVLTIFHFTNLYAYMNVYELKCLFVFHQILNFNIFKVNNFSVTEFIQTHKGKRGRPLRGLVPIELTKERAFT</sequence>
<evidence type="ECO:0000313" key="1">
    <source>
        <dbReference type="EMBL" id="GAW81325.1"/>
    </source>
</evidence>
<protein>
    <submittedName>
        <fullName evidence="1">Uncharacterized protein</fullName>
    </submittedName>
</protein>
<dbReference type="OMA" id="SNREFCN"/>
<dbReference type="OrthoDB" id="377467at2759"/>
<dbReference type="RefSeq" id="XP_028543914.1">
    <property type="nucleotide sequence ID" value="XM_028688113.1"/>
</dbReference>
<dbReference type="EMBL" id="BDQF01000011">
    <property type="protein sequence ID" value="GAW81325.1"/>
    <property type="molecule type" value="Genomic_DNA"/>
</dbReference>
<dbReference type="GeneID" id="39748047"/>
<dbReference type="Proteomes" id="UP000195521">
    <property type="component" value="Unassembled WGS sequence"/>
</dbReference>